<evidence type="ECO:0000256" key="2">
    <source>
        <dbReference type="ARBA" id="ARBA00004186"/>
    </source>
</evidence>
<comment type="subcellular location">
    <subcellularLocation>
        <location evidence="2">Cytoplasm</location>
        <location evidence="2">Cytoskeleton</location>
        <location evidence="2">Spindle</location>
    </subcellularLocation>
    <subcellularLocation>
        <location evidence="1">Nucleus</location>
    </subcellularLocation>
</comment>
<sequence length="670" mass="73513">MSTRTLKVPSNHFQTLVSVIDQARAPFQPRCLPNQKLADEIESCKRKIWECIGSVERQRHLEKKQKTQREIVVENKQNTTVEIPNSMTSVKKIDVSPTKPTQQQQSASDHLPRISLTSRSTIEFKVNAMKVAELRKELIDRGYNTGGLKKDLRARLLDAMLVELEAEGSIDIPIASMHSKPTQANTDFSAHNDDSTESSENKDGIDTDVMVQSIVEKKMSIETTNPRSTKKMSIEKSQIQSTKKMSIEPQQQQETTAEQENYRGSISLMQVEHHSTTDKQPSFKIEEEKATRSAGKVASSKSYIGSPAALRSPTTSIQVKLQAPQSSAKKVSTDSSANAFKGVPDTTREATSGKKHDQFPSAVKIGKPSVCSNVSTDGSARPPSEASSSISKGSGKMVRDMISKFSGQTSLSSSVGGPSSSAVSQEMKKIQGSRMAKIAEMREKSKTNTATKLGMTPKEPQSLQKSFVVKGSLASASAKKDKLAAQMREKAAAAAQTQKKAFVGSTSKLTAASSNKGHIHFSGGVQDSLGATLKQPVTNPVVKPKVQSPMDTYEISDREGSDSDDSDSEAENDQQKKRIPTWAIRQNLIQALEEQYHGKVDGKRVDPDDIFPEVQSCDLVAIFGNKKADKYRSRNSSGNWMRDKVTAAEKLVYKRDMGFATHHEREESEI</sequence>
<evidence type="ECO:0000256" key="1">
    <source>
        <dbReference type="ARBA" id="ARBA00004123"/>
    </source>
</evidence>
<evidence type="ECO:0000313" key="10">
    <source>
        <dbReference type="EMBL" id="KAG7368297.1"/>
    </source>
</evidence>
<feature type="region of interest" description="Disordered" evidence="8">
    <location>
        <begin position="93"/>
        <end position="112"/>
    </location>
</feature>
<feature type="compositionally biased region" description="Basic and acidic residues" evidence="8">
    <location>
        <begin position="346"/>
        <end position="358"/>
    </location>
</feature>
<feature type="compositionally biased region" description="Polar residues" evidence="8">
    <location>
        <begin position="323"/>
        <end position="338"/>
    </location>
</feature>
<organism evidence="10 11">
    <name type="scientific">Nitzschia inconspicua</name>
    <dbReference type="NCBI Taxonomy" id="303405"/>
    <lineage>
        <taxon>Eukaryota</taxon>
        <taxon>Sar</taxon>
        <taxon>Stramenopiles</taxon>
        <taxon>Ochrophyta</taxon>
        <taxon>Bacillariophyta</taxon>
        <taxon>Bacillariophyceae</taxon>
        <taxon>Bacillariophycidae</taxon>
        <taxon>Bacillariales</taxon>
        <taxon>Bacillariaceae</taxon>
        <taxon>Nitzschia</taxon>
    </lineage>
</organism>
<proteinExistence type="inferred from homology"/>
<dbReference type="OrthoDB" id="6123at2759"/>
<dbReference type="InterPro" id="IPR005635">
    <property type="entry name" value="Inner_centromere_prot_ARK-bd"/>
</dbReference>
<dbReference type="InterPro" id="IPR003034">
    <property type="entry name" value="SAP_dom"/>
</dbReference>
<dbReference type="GO" id="GO:0005819">
    <property type="term" value="C:spindle"/>
    <property type="evidence" value="ECO:0007669"/>
    <property type="project" value="UniProtKB-SubCell"/>
</dbReference>
<dbReference type="Proteomes" id="UP000693970">
    <property type="component" value="Unassembled WGS sequence"/>
</dbReference>
<comment type="caution">
    <text evidence="10">The sequence shown here is derived from an EMBL/GenBank/DDBJ whole genome shotgun (WGS) entry which is preliminary data.</text>
</comment>
<dbReference type="PANTHER" id="PTHR13142">
    <property type="entry name" value="INNER CENTROMERE PROTEIN"/>
    <property type="match status" value="1"/>
</dbReference>
<feature type="region of interest" description="Disordered" evidence="8">
    <location>
        <begin position="181"/>
        <end position="207"/>
    </location>
</feature>
<evidence type="ECO:0000256" key="4">
    <source>
        <dbReference type="ARBA" id="ARBA00022490"/>
    </source>
</evidence>
<keyword evidence="6" id="KW-0206">Cytoskeleton</keyword>
<keyword evidence="7" id="KW-0539">Nucleus</keyword>
<feature type="compositionally biased region" description="Basic and acidic residues" evidence="8">
    <location>
        <begin position="437"/>
        <end position="446"/>
    </location>
</feature>
<keyword evidence="4" id="KW-0963">Cytoplasm</keyword>
<evidence type="ECO:0000259" key="9">
    <source>
        <dbReference type="PROSITE" id="PS50800"/>
    </source>
</evidence>
<dbReference type="SMART" id="SM00513">
    <property type="entry name" value="SAP"/>
    <property type="match status" value="1"/>
</dbReference>
<dbReference type="Pfam" id="PF02037">
    <property type="entry name" value="SAP"/>
    <property type="match status" value="1"/>
</dbReference>
<comment type="similarity">
    <text evidence="3">Belongs to the INCENP family.</text>
</comment>
<feature type="region of interest" description="Disordered" evidence="8">
    <location>
        <begin position="219"/>
        <end position="260"/>
    </location>
</feature>
<evidence type="ECO:0000256" key="5">
    <source>
        <dbReference type="ARBA" id="ARBA00022829"/>
    </source>
</evidence>
<evidence type="ECO:0000256" key="8">
    <source>
        <dbReference type="SAM" id="MobiDB-lite"/>
    </source>
</evidence>
<evidence type="ECO:0000313" key="11">
    <source>
        <dbReference type="Proteomes" id="UP000693970"/>
    </source>
</evidence>
<evidence type="ECO:0000256" key="6">
    <source>
        <dbReference type="ARBA" id="ARBA00023212"/>
    </source>
</evidence>
<dbReference type="PROSITE" id="PS50800">
    <property type="entry name" value="SAP"/>
    <property type="match status" value="1"/>
</dbReference>
<keyword evidence="11" id="KW-1185">Reference proteome</keyword>
<feature type="compositionally biased region" description="Basic and acidic residues" evidence="8">
    <location>
        <begin position="190"/>
        <end position="205"/>
    </location>
</feature>
<feature type="compositionally biased region" description="Polar residues" evidence="8">
    <location>
        <begin position="235"/>
        <end position="244"/>
    </location>
</feature>
<feature type="region of interest" description="Disordered" evidence="8">
    <location>
        <begin position="323"/>
        <end position="464"/>
    </location>
</feature>
<gene>
    <name evidence="10" type="ORF">IV203_031040</name>
</gene>
<dbReference type="GO" id="GO:0005634">
    <property type="term" value="C:nucleus"/>
    <property type="evidence" value="ECO:0007669"/>
    <property type="project" value="UniProtKB-SubCell"/>
</dbReference>
<protein>
    <submittedName>
        <fullName evidence="10">Inner centromere protein containing ARK binding region</fullName>
    </submittedName>
</protein>
<evidence type="ECO:0000256" key="3">
    <source>
        <dbReference type="ARBA" id="ARBA00010042"/>
    </source>
</evidence>
<dbReference type="Pfam" id="PF03941">
    <property type="entry name" value="INCENP_ARK-bind"/>
    <property type="match status" value="1"/>
</dbReference>
<name>A0A9K3LU66_9STRA</name>
<reference evidence="10" key="2">
    <citation type="submission" date="2021-04" db="EMBL/GenBank/DDBJ databases">
        <authorList>
            <person name="Podell S."/>
        </authorList>
    </citation>
    <scope>NUCLEOTIDE SEQUENCE</scope>
    <source>
        <strain evidence="10">Hildebrandi</strain>
    </source>
</reference>
<feature type="compositionally biased region" description="Acidic residues" evidence="8">
    <location>
        <begin position="562"/>
        <end position="572"/>
    </location>
</feature>
<dbReference type="EMBL" id="JAGRRH010000006">
    <property type="protein sequence ID" value="KAG7368297.1"/>
    <property type="molecule type" value="Genomic_DNA"/>
</dbReference>
<dbReference type="GO" id="GO:0007059">
    <property type="term" value="P:chromosome segregation"/>
    <property type="evidence" value="ECO:0007669"/>
    <property type="project" value="UniProtKB-KW"/>
</dbReference>
<accession>A0A9K3LU66</accession>
<feature type="region of interest" description="Disordered" evidence="8">
    <location>
        <begin position="536"/>
        <end position="579"/>
    </location>
</feature>
<feature type="compositionally biased region" description="Low complexity" evidence="8">
    <location>
        <begin position="248"/>
        <end position="259"/>
    </location>
</feature>
<dbReference type="AlphaFoldDB" id="A0A9K3LU66"/>
<dbReference type="PANTHER" id="PTHR13142:SF1">
    <property type="entry name" value="INNER CENTROMERE PROTEIN"/>
    <property type="match status" value="1"/>
</dbReference>
<evidence type="ECO:0000256" key="7">
    <source>
        <dbReference type="ARBA" id="ARBA00023242"/>
    </source>
</evidence>
<reference evidence="10" key="1">
    <citation type="journal article" date="2021" name="Sci. Rep.">
        <title>Diploid genomic architecture of Nitzschia inconspicua, an elite biomass production diatom.</title>
        <authorList>
            <person name="Oliver A."/>
            <person name="Podell S."/>
            <person name="Pinowska A."/>
            <person name="Traller J.C."/>
            <person name="Smith S.R."/>
            <person name="McClure R."/>
            <person name="Beliaev A."/>
            <person name="Bohutskyi P."/>
            <person name="Hill E.A."/>
            <person name="Rabines A."/>
            <person name="Zheng H."/>
            <person name="Allen L.Z."/>
            <person name="Kuo A."/>
            <person name="Grigoriev I.V."/>
            <person name="Allen A.E."/>
            <person name="Hazlebeck D."/>
            <person name="Allen E.E."/>
        </authorList>
    </citation>
    <scope>NUCLEOTIDE SEQUENCE</scope>
    <source>
        <strain evidence="10">Hildebrandi</strain>
    </source>
</reference>
<feature type="domain" description="SAP" evidence="9">
    <location>
        <begin position="126"/>
        <end position="160"/>
    </location>
</feature>
<feature type="compositionally biased region" description="Polar residues" evidence="8">
    <location>
        <begin position="98"/>
        <end position="108"/>
    </location>
</feature>
<feature type="compositionally biased region" description="Low complexity" evidence="8">
    <location>
        <begin position="410"/>
        <end position="424"/>
    </location>
</feature>
<keyword evidence="5" id="KW-0159">Chromosome partition</keyword>
<feature type="compositionally biased region" description="Low complexity" evidence="8">
    <location>
        <begin position="379"/>
        <end position="396"/>
    </location>
</feature>